<reference evidence="2 3" key="1">
    <citation type="submission" date="2024-01" db="EMBL/GenBank/DDBJ databases">
        <title>A draft genome for the cacao thread blight pathogen Marasmiellus scandens.</title>
        <authorList>
            <person name="Baruah I.K."/>
            <person name="Leung J."/>
            <person name="Bukari Y."/>
            <person name="Amoako-Attah I."/>
            <person name="Meinhardt L.W."/>
            <person name="Bailey B.A."/>
            <person name="Cohen S.P."/>
        </authorList>
    </citation>
    <scope>NUCLEOTIDE SEQUENCE [LARGE SCALE GENOMIC DNA]</scope>
    <source>
        <strain evidence="2 3">GH-19</strain>
    </source>
</reference>
<feature type="region of interest" description="Disordered" evidence="1">
    <location>
        <begin position="32"/>
        <end position="56"/>
    </location>
</feature>
<comment type="caution">
    <text evidence="2">The sequence shown here is derived from an EMBL/GenBank/DDBJ whole genome shotgun (WGS) entry which is preliminary data.</text>
</comment>
<dbReference type="EMBL" id="JBANRG010000066">
    <property type="protein sequence ID" value="KAK7440777.1"/>
    <property type="molecule type" value="Genomic_DNA"/>
</dbReference>
<organism evidence="2 3">
    <name type="scientific">Marasmiellus scandens</name>
    <dbReference type="NCBI Taxonomy" id="2682957"/>
    <lineage>
        <taxon>Eukaryota</taxon>
        <taxon>Fungi</taxon>
        <taxon>Dikarya</taxon>
        <taxon>Basidiomycota</taxon>
        <taxon>Agaricomycotina</taxon>
        <taxon>Agaricomycetes</taxon>
        <taxon>Agaricomycetidae</taxon>
        <taxon>Agaricales</taxon>
        <taxon>Marasmiineae</taxon>
        <taxon>Omphalotaceae</taxon>
        <taxon>Marasmiellus</taxon>
    </lineage>
</organism>
<evidence type="ECO:0000313" key="2">
    <source>
        <dbReference type="EMBL" id="KAK7440777.1"/>
    </source>
</evidence>
<accession>A0ABR1ITQ6</accession>
<evidence type="ECO:0000256" key="1">
    <source>
        <dbReference type="SAM" id="MobiDB-lite"/>
    </source>
</evidence>
<dbReference type="Proteomes" id="UP001498398">
    <property type="component" value="Unassembled WGS sequence"/>
</dbReference>
<proteinExistence type="predicted"/>
<name>A0ABR1ITQ6_9AGAR</name>
<protein>
    <submittedName>
        <fullName evidence="2">Uncharacterized protein</fullName>
    </submittedName>
</protein>
<keyword evidence="3" id="KW-1185">Reference proteome</keyword>
<sequence length="132" mass="14860">MLVHIIFVASDWDLSSVLQIRGLETLKTQPGSKTLPLSLPPMPSLTPKAPSRSKASSREYWTDKICSLRWISYVDRVIPLFRYPTPRTSYLAGTCLASKSPSYPPCQGGMKFGLRFSWDSSNFPRETVEKFG</sequence>
<gene>
    <name evidence="2" type="ORF">VKT23_016853</name>
</gene>
<evidence type="ECO:0000313" key="3">
    <source>
        <dbReference type="Proteomes" id="UP001498398"/>
    </source>
</evidence>